<proteinExistence type="predicted"/>
<comment type="caution">
    <text evidence="1">The sequence shown here is derived from an EMBL/GenBank/DDBJ whole genome shotgun (WGS) entry which is preliminary data.</text>
</comment>
<accession>A0A4Y9Y4P8</accession>
<dbReference type="Proteomes" id="UP000298390">
    <property type="component" value="Unassembled WGS sequence"/>
</dbReference>
<reference evidence="1 2" key="1">
    <citation type="submission" date="2019-01" db="EMBL/GenBank/DDBJ databases">
        <title>Genome sequencing of the rare red list fungi Fomitopsis rosea.</title>
        <authorList>
            <person name="Buettner E."/>
            <person name="Kellner H."/>
        </authorList>
    </citation>
    <scope>NUCLEOTIDE SEQUENCE [LARGE SCALE GENOMIC DNA]</scope>
    <source>
        <strain evidence="1 2">DSM 105464</strain>
    </source>
</reference>
<organism evidence="1 2">
    <name type="scientific">Rhodofomes roseus</name>
    <dbReference type="NCBI Taxonomy" id="34475"/>
    <lineage>
        <taxon>Eukaryota</taxon>
        <taxon>Fungi</taxon>
        <taxon>Dikarya</taxon>
        <taxon>Basidiomycota</taxon>
        <taxon>Agaricomycotina</taxon>
        <taxon>Agaricomycetes</taxon>
        <taxon>Polyporales</taxon>
        <taxon>Rhodofomes</taxon>
    </lineage>
</organism>
<sequence length="162" mass="17171">MDTILGAVWQSLQQSPPPNLREILDAYRAKGDGDRDMLIAMLNAKSAEDQVRLHLMQPKLGKVLMIYRAANSFSGFFAKVHAGLVSTISTTASGSGYLATAHCRAIARSCALATSLPLRAFAPSAFSLSPHPPVPCLRAAHAITASLIPPPPEPVTASARAR</sequence>
<evidence type="ECO:0000313" key="2">
    <source>
        <dbReference type="Proteomes" id="UP000298390"/>
    </source>
</evidence>
<dbReference type="AlphaFoldDB" id="A0A4Y9Y4P8"/>
<dbReference type="EMBL" id="SEKV01000448">
    <property type="protein sequence ID" value="TFY57160.1"/>
    <property type="molecule type" value="Genomic_DNA"/>
</dbReference>
<gene>
    <name evidence="1" type="ORF">EVJ58_g7191</name>
</gene>
<protein>
    <submittedName>
        <fullName evidence="1">Uncharacterized protein</fullName>
    </submittedName>
</protein>
<name>A0A4Y9Y4P8_9APHY</name>
<evidence type="ECO:0000313" key="1">
    <source>
        <dbReference type="EMBL" id="TFY57160.1"/>
    </source>
</evidence>